<gene>
    <name evidence="2" type="ORF">VZT92_025201</name>
</gene>
<protein>
    <recommendedName>
        <fullName evidence="1">Alkylated DNA repair protein AlkB homologue 8 N-terminal domain-containing protein</fullName>
    </recommendedName>
</protein>
<dbReference type="GO" id="GO:0016706">
    <property type="term" value="F:2-oxoglutarate-dependent dioxygenase activity"/>
    <property type="evidence" value="ECO:0007669"/>
    <property type="project" value="InterPro"/>
</dbReference>
<accession>A0AAW1E4D1</accession>
<reference evidence="2 3" key="1">
    <citation type="journal article" date="2024" name="Genome Biol. Evol.">
        <title>Chromosome-level genome assembly of the viviparous eelpout Zoarces viviparus.</title>
        <authorList>
            <person name="Fuhrmann N."/>
            <person name="Brasseur M.V."/>
            <person name="Bakowski C.E."/>
            <person name="Podsiadlowski L."/>
            <person name="Prost S."/>
            <person name="Krehenwinkel H."/>
            <person name="Mayer C."/>
        </authorList>
    </citation>
    <scope>NUCLEOTIDE SEQUENCE [LARGE SCALE GENOMIC DNA]</scope>
    <source>
        <strain evidence="2">NO-MEL_2022_Ind0_liver</strain>
    </source>
</reference>
<proteinExistence type="predicted"/>
<evidence type="ECO:0000259" key="1">
    <source>
        <dbReference type="Pfam" id="PF09004"/>
    </source>
</evidence>
<name>A0AAW1E4D1_ZOAVI</name>
<dbReference type="EMBL" id="JBCEZU010000575">
    <property type="protein sequence ID" value="KAK9517318.1"/>
    <property type="molecule type" value="Genomic_DNA"/>
</dbReference>
<dbReference type="Pfam" id="PF09004">
    <property type="entry name" value="ALKBH8_N"/>
    <property type="match status" value="1"/>
</dbReference>
<comment type="caution">
    <text evidence="2">The sequence shown here is derived from an EMBL/GenBank/DDBJ whole genome shotgun (WGS) entry which is preliminary data.</text>
</comment>
<evidence type="ECO:0000313" key="2">
    <source>
        <dbReference type="EMBL" id="KAK9517318.1"/>
    </source>
</evidence>
<sequence length="162" mass="18470">MIFCLDFTFVDDDTTLIGLISGGDESAYRWETDHLVTWCGLNNLELNALKTVEMVVDFRKNAAPPAPITLCDSPVNAVESFRFLGSIISQDLKWELNISSITKKAQQRMYFLRQLNKFNLPKTMLVHFYRAIIESILCSSITVWYAAATAKDKGRLQRIIRS</sequence>
<dbReference type="InterPro" id="IPR015095">
    <property type="entry name" value="AlkB_hom8_N"/>
</dbReference>
<feature type="domain" description="Alkylated DNA repair protein AlkB homologue 8 N-terminal" evidence="1">
    <location>
        <begin position="94"/>
        <end position="135"/>
    </location>
</feature>
<dbReference type="Proteomes" id="UP001488805">
    <property type="component" value="Unassembled WGS sequence"/>
</dbReference>
<organism evidence="2 3">
    <name type="scientific">Zoarces viviparus</name>
    <name type="common">Viviparous eelpout</name>
    <name type="synonym">Blennius viviparus</name>
    <dbReference type="NCBI Taxonomy" id="48416"/>
    <lineage>
        <taxon>Eukaryota</taxon>
        <taxon>Metazoa</taxon>
        <taxon>Chordata</taxon>
        <taxon>Craniata</taxon>
        <taxon>Vertebrata</taxon>
        <taxon>Euteleostomi</taxon>
        <taxon>Actinopterygii</taxon>
        <taxon>Neopterygii</taxon>
        <taxon>Teleostei</taxon>
        <taxon>Neoteleostei</taxon>
        <taxon>Acanthomorphata</taxon>
        <taxon>Eupercaria</taxon>
        <taxon>Perciformes</taxon>
        <taxon>Cottioidei</taxon>
        <taxon>Zoarcales</taxon>
        <taxon>Zoarcidae</taxon>
        <taxon>Zoarcinae</taxon>
        <taxon>Zoarces</taxon>
    </lineage>
</organism>
<dbReference type="GO" id="GO:0008168">
    <property type="term" value="F:methyltransferase activity"/>
    <property type="evidence" value="ECO:0007669"/>
    <property type="project" value="InterPro"/>
</dbReference>
<dbReference type="AlphaFoldDB" id="A0AAW1E4D1"/>
<evidence type="ECO:0000313" key="3">
    <source>
        <dbReference type="Proteomes" id="UP001488805"/>
    </source>
</evidence>
<keyword evidence="3" id="KW-1185">Reference proteome</keyword>